<dbReference type="PANTHER" id="PTHR30154:SF53">
    <property type="entry name" value="HTH-TYPE TRANSCRIPTIONAL REGULATOR LRPC"/>
    <property type="match status" value="1"/>
</dbReference>
<dbReference type="Pfam" id="PF13404">
    <property type="entry name" value="HTH_AsnC-type"/>
    <property type="match status" value="1"/>
</dbReference>
<sequence>MDFVFIIKSIFVILLYIIKYFGRMASNVKIDDLNWKILKCLQQNGRESFANIGREIGLTPPAVAERVKKMEDVGILQGYNAKVSHSLTGHHLKAIITLRAFMGKLKPFLSIVTTYKEVINCYRITGNENIVMEVVLKDQFHLEKFIDKLIKYGETRTHIILSNVISNAPIERGDF</sequence>
<evidence type="ECO:0000256" key="4">
    <source>
        <dbReference type="SAM" id="Phobius"/>
    </source>
</evidence>
<dbReference type="Proteomes" id="UP000199440">
    <property type="component" value="Unassembled WGS sequence"/>
</dbReference>
<dbReference type="GO" id="GO:0043565">
    <property type="term" value="F:sequence-specific DNA binding"/>
    <property type="evidence" value="ECO:0007669"/>
    <property type="project" value="InterPro"/>
</dbReference>
<name>A0A1G9XI08_9FLAO</name>
<dbReference type="GO" id="GO:0005829">
    <property type="term" value="C:cytosol"/>
    <property type="evidence" value="ECO:0007669"/>
    <property type="project" value="TreeGrafter"/>
</dbReference>
<dbReference type="PRINTS" id="PR00033">
    <property type="entry name" value="HTHASNC"/>
</dbReference>
<dbReference type="InterPro" id="IPR000485">
    <property type="entry name" value="AsnC-type_HTH_dom"/>
</dbReference>
<dbReference type="InterPro" id="IPR019888">
    <property type="entry name" value="Tscrpt_reg_AsnC-like"/>
</dbReference>
<dbReference type="STRING" id="192904.SAMN04488514_11824"/>
<keyword evidence="4" id="KW-0812">Transmembrane</keyword>
<dbReference type="Pfam" id="PF01037">
    <property type="entry name" value="AsnC_trans_reg"/>
    <property type="match status" value="1"/>
</dbReference>
<dbReference type="EMBL" id="FNGV01000018">
    <property type="protein sequence ID" value="SDM96398.1"/>
    <property type="molecule type" value="Genomic_DNA"/>
</dbReference>
<evidence type="ECO:0000313" key="6">
    <source>
        <dbReference type="EMBL" id="SDM96398.1"/>
    </source>
</evidence>
<proteinExistence type="predicted"/>
<dbReference type="AlphaFoldDB" id="A0A1G9XI08"/>
<keyword evidence="1" id="KW-0805">Transcription regulation</keyword>
<keyword evidence="2" id="KW-0238">DNA-binding</keyword>
<dbReference type="SUPFAM" id="SSF46785">
    <property type="entry name" value="Winged helix' DNA-binding domain"/>
    <property type="match status" value="1"/>
</dbReference>
<keyword evidence="3" id="KW-0804">Transcription</keyword>
<evidence type="ECO:0000256" key="1">
    <source>
        <dbReference type="ARBA" id="ARBA00023015"/>
    </source>
</evidence>
<dbReference type="GO" id="GO:0043200">
    <property type="term" value="P:response to amino acid"/>
    <property type="evidence" value="ECO:0007669"/>
    <property type="project" value="TreeGrafter"/>
</dbReference>
<keyword evidence="4" id="KW-1133">Transmembrane helix</keyword>
<dbReference type="PROSITE" id="PS00519">
    <property type="entry name" value="HTH_ASNC_1"/>
    <property type="match status" value="1"/>
</dbReference>
<feature type="transmembrane region" description="Helical" evidence="4">
    <location>
        <begin position="6"/>
        <end position="22"/>
    </location>
</feature>
<dbReference type="PROSITE" id="PS50956">
    <property type="entry name" value="HTH_ASNC_2"/>
    <property type="match status" value="1"/>
</dbReference>
<dbReference type="InterPro" id="IPR019885">
    <property type="entry name" value="Tscrpt_reg_HTH_AsnC-type_CS"/>
</dbReference>
<evidence type="ECO:0000313" key="7">
    <source>
        <dbReference type="Proteomes" id="UP000199440"/>
    </source>
</evidence>
<accession>A0A1G9XI08</accession>
<organism evidence="6 7">
    <name type="scientific">Kriegella aquimaris</name>
    <dbReference type="NCBI Taxonomy" id="192904"/>
    <lineage>
        <taxon>Bacteria</taxon>
        <taxon>Pseudomonadati</taxon>
        <taxon>Bacteroidota</taxon>
        <taxon>Flavobacteriia</taxon>
        <taxon>Flavobacteriales</taxon>
        <taxon>Flavobacteriaceae</taxon>
        <taxon>Kriegella</taxon>
    </lineage>
</organism>
<dbReference type="Gene3D" id="3.30.70.920">
    <property type="match status" value="1"/>
</dbReference>
<dbReference type="InterPro" id="IPR036390">
    <property type="entry name" value="WH_DNA-bd_sf"/>
</dbReference>
<feature type="domain" description="HTH asnC-type" evidence="5">
    <location>
        <begin position="30"/>
        <end position="91"/>
    </location>
</feature>
<dbReference type="InterPro" id="IPR019887">
    <property type="entry name" value="Tscrpt_reg_AsnC/Lrp_C"/>
</dbReference>
<dbReference type="PANTHER" id="PTHR30154">
    <property type="entry name" value="LEUCINE-RESPONSIVE REGULATORY PROTEIN"/>
    <property type="match status" value="1"/>
</dbReference>
<evidence type="ECO:0000256" key="3">
    <source>
        <dbReference type="ARBA" id="ARBA00023163"/>
    </source>
</evidence>
<dbReference type="SMART" id="SM00344">
    <property type="entry name" value="HTH_ASNC"/>
    <property type="match status" value="1"/>
</dbReference>
<keyword evidence="7" id="KW-1185">Reference proteome</keyword>
<dbReference type="SUPFAM" id="SSF54909">
    <property type="entry name" value="Dimeric alpha+beta barrel"/>
    <property type="match status" value="1"/>
</dbReference>
<dbReference type="InterPro" id="IPR036388">
    <property type="entry name" value="WH-like_DNA-bd_sf"/>
</dbReference>
<gene>
    <name evidence="6" type="ORF">SAMN04488514_11824</name>
</gene>
<dbReference type="Gene3D" id="1.10.10.10">
    <property type="entry name" value="Winged helix-like DNA-binding domain superfamily/Winged helix DNA-binding domain"/>
    <property type="match status" value="1"/>
</dbReference>
<dbReference type="InterPro" id="IPR011008">
    <property type="entry name" value="Dimeric_a/b-barrel"/>
</dbReference>
<protein>
    <submittedName>
        <fullName evidence="6">Lrp/AsnC family transcriptional regulator, leucine-responsive regulatory protein</fullName>
    </submittedName>
</protein>
<evidence type="ECO:0000256" key="2">
    <source>
        <dbReference type="ARBA" id="ARBA00023125"/>
    </source>
</evidence>
<keyword evidence="4" id="KW-0472">Membrane</keyword>
<reference evidence="6 7" key="1">
    <citation type="submission" date="2016-10" db="EMBL/GenBank/DDBJ databases">
        <authorList>
            <person name="de Groot N.N."/>
        </authorList>
    </citation>
    <scope>NUCLEOTIDE SEQUENCE [LARGE SCALE GENOMIC DNA]</scope>
    <source>
        <strain evidence="6 7">DSM 19886</strain>
    </source>
</reference>
<evidence type="ECO:0000259" key="5">
    <source>
        <dbReference type="PROSITE" id="PS50956"/>
    </source>
</evidence>